<dbReference type="PRINTS" id="PR01840">
    <property type="entry name" value="TATCFAMILY"/>
</dbReference>
<dbReference type="GO" id="GO:0009977">
    <property type="term" value="F:proton motive force dependent protein transmembrane transporter activity"/>
    <property type="evidence" value="ECO:0007669"/>
    <property type="project" value="TreeGrafter"/>
</dbReference>
<keyword evidence="4 7" id="KW-1133">Transmembrane helix</keyword>
<dbReference type="Pfam" id="PF00902">
    <property type="entry name" value="TatC"/>
    <property type="match status" value="1"/>
</dbReference>
<evidence type="ECO:0000256" key="2">
    <source>
        <dbReference type="ARBA" id="ARBA00022692"/>
    </source>
</evidence>
<dbReference type="OrthoDB" id="9777044at2"/>
<dbReference type="AlphaFoldDB" id="A0A3T0S2W3"/>
<proteinExistence type="inferred from homology"/>
<evidence type="ECO:0000313" key="9">
    <source>
        <dbReference type="Proteomes" id="UP000285875"/>
    </source>
</evidence>
<dbReference type="HAMAP" id="MF_00902">
    <property type="entry name" value="TatC"/>
    <property type="match status" value="1"/>
</dbReference>
<dbReference type="PANTHER" id="PTHR30371:SF0">
    <property type="entry name" value="SEC-INDEPENDENT PROTEIN TRANSLOCASE PROTEIN TATC, CHLOROPLASTIC-RELATED"/>
    <property type="match status" value="1"/>
</dbReference>
<feature type="transmembrane region" description="Helical" evidence="7">
    <location>
        <begin position="194"/>
        <end position="210"/>
    </location>
</feature>
<evidence type="ECO:0000256" key="4">
    <source>
        <dbReference type="ARBA" id="ARBA00022989"/>
    </source>
</evidence>
<feature type="transmembrane region" description="Helical" evidence="7">
    <location>
        <begin position="12"/>
        <end position="32"/>
    </location>
</feature>
<keyword evidence="3 7" id="KW-0653">Protein transport</keyword>
<dbReference type="Proteomes" id="UP000285875">
    <property type="component" value="Chromosome"/>
</dbReference>
<accession>A0A3T0S2W3</accession>
<dbReference type="PANTHER" id="PTHR30371">
    <property type="entry name" value="SEC-INDEPENDENT PROTEIN TRANSLOCASE PROTEIN TATC"/>
    <property type="match status" value="1"/>
</dbReference>
<dbReference type="InterPro" id="IPR002033">
    <property type="entry name" value="TatC"/>
</dbReference>
<comment type="similarity">
    <text evidence="7">Belongs to the TatC family.</text>
</comment>
<evidence type="ECO:0000256" key="5">
    <source>
        <dbReference type="ARBA" id="ARBA00023010"/>
    </source>
</evidence>
<feature type="transmembrane region" description="Helical" evidence="7">
    <location>
        <begin position="76"/>
        <end position="97"/>
    </location>
</feature>
<keyword evidence="2 7" id="KW-0812">Transmembrane</keyword>
<evidence type="ECO:0000256" key="6">
    <source>
        <dbReference type="ARBA" id="ARBA00023136"/>
    </source>
</evidence>
<feature type="transmembrane region" description="Helical" evidence="7">
    <location>
        <begin position="216"/>
        <end position="233"/>
    </location>
</feature>
<dbReference type="GO" id="GO:0065002">
    <property type="term" value="P:intracellular protein transmembrane transport"/>
    <property type="evidence" value="ECO:0007669"/>
    <property type="project" value="TreeGrafter"/>
</dbReference>
<evidence type="ECO:0000313" key="8">
    <source>
        <dbReference type="EMBL" id="AZZ40716.1"/>
    </source>
</evidence>
<feature type="transmembrane region" description="Helical" evidence="7">
    <location>
        <begin position="109"/>
        <end position="131"/>
    </location>
</feature>
<sequence length="261" mass="28771">MSLIDHLKELRYRVVVSLVAIVITSSVAFVFYRPLVEVVMWPYHQASASILAKNPSAHLQVVNTGVTAPFVLNLRIAMVVGLIAACPIWLYQLWAFIVPGLVAREKRWAIRFLASSIPLFLMGAALGYWVMPKGISMMLNFTPNGMGITNLLDMNAFLALELRLVLLFGASFLLPVVLVILNMVGVLKATQLAGARKWAIFGFFVLGAFANPAGDPISMCALALPLTVMYLVAEMICRAHDRKTRVDDMGIDSDEFKIDVD</sequence>
<evidence type="ECO:0000256" key="1">
    <source>
        <dbReference type="ARBA" id="ARBA00004141"/>
    </source>
</evidence>
<reference evidence="9" key="1">
    <citation type="submission" date="2017-12" db="EMBL/GenBank/DDBJ databases">
        <title>Whole genome sequencing of Acidipropionibacterium jensenii strains JS279 and JS280.</title>
        <authorList>
            <person name="Deptula P."/>
            <person name="Laine P."/>
            <person name="Smolander O.-P."/>
            <person name="Paulin L."/>
            <person name="Auvinen P."/>
            <person name="Varmanen P."/>
        </authorList>
    </citation>
    <scope>NUCLEOTIDE SEQUENCE [LARGE SCALE GENOMIC DNA]</scope>
    <source>
        <strain evidence="9">JS280</strain>
    </source>
</reference>
<keyword evidence="7" id="KW-0813">Transport</keyword>
<gene>
    <name evidence="7 8" type="primary">tatC</name>
    <name evidence="8" type="ORF">C0Z10_05160</name>
</gene>
<evidence type="ECO:0000256" key="7">
    <source>
        <dbReference type="HAMAP-Rule" id="MF_00902"/>
    </source>
</evidence>
<evidence type="ECO:0000256" key="3">
    <source>
        <dbReference type="ARBA" id="ARBA00022927"/>
    </source>
</evidence>
<dbReference type="EMBL" id="CP025570">
    <property type="protein sequence ID" value="AZZ40716.1"/>
    <property type="molecule type" value="Genomic_DNA"/>
</dbReference>
<keyword evidence="7" id="KW-1003">Cell membrane</keyword>
<dbReference type="NCBIfam" id="TIGR00945">
    <property type="entry name" value="tatC"/>
    <property type="match status" value="1"/>
</dbReference>
<keyword evidence="6 7" id="KW-0472">Membrane</keyword>
<keyword evidence="5 7" id="KW-0811">Translocation</keyword>
<comment type="subcellular location">
    <subcellularLocation>
        <location evidence="7">Cell membrane</location>
        <topology evidence="7">Multi-pass membrane protein</topology>
    </subcellularLocation>
    <subcellularLocation>
        <location evidence="1">Membrane</location>
        <topology evidence="1">Multi-pass membrane protein</topology>
    </subcellularLocation>
</comment>
<feature type="transmembrane region" description="Helical" evidence="7">
    <location>
        <begin position="164"/>
        <end position="187"/>
    </location>
</feature>
<comment type="subunit">
    <text evidence="7">The Tat system comprises two distinct complexes: a TatABC complex, containing multiple copies of TatA, TatB and TatC subunits, and a separate TatA complex, containing only TatA subunits. Substrates initially bind to the TatABC complex, which probably triggers association of the separate TatA complex to form the active translocon.</text>
</comment>
<name>A0A3T0S2W3_9ACTN</name>
<dbReference type="GO" id="GO:0043953">
    <property type="term" value="P:protein transport by the Tat complex"/>
    <property type="evidence" value="ECO:0007669"/>
    <property type="project" value="UniProtKB-UniRule"/>
</dbReference>
<comment type="function">
    <text evidence="7">Part of the twin-arginine translocation (Tat) system that transports large folded proteins containing a characteristic twin-arginine motif in their signal peptide across membranes. Together with TatB, TatC is part of a receptor directly interacting with Tat signal peptides.</text>
</comment>
<protein>
    <recommendedName>
        <fullName evidence="7">Sec-independent protein translocase protein TatC</fullName>
    </recommendedName>
</protein>
<dbReference type="KEGG" id="aji:C0Z10_05160"/>
<organism evidence="8 9">
    <name type="scientific">Acidipropionibacterium jensenii</name>
    <dbReference type="NCBI Taxonomy" id="1749"/>
    <lineage>
        <taxon>Bacteria</taxon>
        <taxon>Bacillati</taxon>
        <taxon>Actinomycetota</taxon>
        <taxon>Actinomycetes</taxon>
        <taxon>Propionibacteriales</taxon>
        <taxon>Propionibacteriaceae</taxon>
        <taxon>Acidipropionibacterium</taxon>
    </lineage>
</organism>
<dbReference type="GO" id="GO:0033281">
    <property type="term" value="C:TAT protein transport complex"/>
    <property type="evidence" value="ECO:0007669"/>
    <property type="project" value="UniProtKB-UniRule"/>
</dbReference>